<feature type="region of interest" description="Disordered" evidence="1">
    <location>
        <begin position="1"/>
        <end position="84"/>
    </location>
</feature>
<proteinExistence type="predicted"/>
<evidence type="ECO:0000313" key="3">
    <source>
        <dbReference type="Proteomes" id="UP000887229"/>
    </source>
</evidence>
<feature type="region of interest" description="Disordered" evidence="1">
    <location>
        <begin position="133"/>
        <end position="161"/>
    </location>
</feature>
<protein>
    <submittedName>
        <fullName evidence="2">Uncharacterized protein</fullName>
    </submittedName>
</protein>
<dbReference type="Proteomes" id="UP000887229">
    <property type="component" value="Unassembled WGS sequence"/>
</dbReference>
<name>A0A9P8CSY2_9HYPO</name>
<feature type="compositionally biased region" description="Polar residues" evidence="1">
    <location>
        <begin position="1"/>
        <end position="23"/>
    </location>
</feature>
<organism evidence="2 3">
    <name type="scientific">Emericellopsis atlantica</name>
    <dbReference type="NCBI Taxonomy" id="2614577"/>
    <lineage>
        <taxon>Eukaryota</taxon>
        <taxon>Fungi</taxon>
        <taxon>Dikarya</taxon>
        <taxon>Ascomycota</taxon>
        <taxon>Pezizomycotina</taxon>
        <taxon>Sordariomycetes</taxon>
        <taxon>Hypocreomycetidae</taxon>
        <taxon>Hypocreales</taxon>
        <taxon>Bionectriaceae</taxon>
        <taxon>Emericellopsis</taxon>
    </lineage>
</organism>
<dbReference type="OrthoDB" id="5359669at2759"/>
<keyword evidence="3" id="KW-1185">Reference proteome</keyword>
<evidence type="ECO:0000256" key="1">
    <source>
        <dbReference type="SAM" id="MobiDB-lite"/>
    </source>
</evidence>
<feature type="compositionally biased region" description="Basic and acidic residues" evidence="1">
    <location>
        <begin position="279"/>
        <end position="288"/>
    </location>
</feature>
<gene>
    <name evidence="2" type="ORF">F5Z01DRAFT_646631</name>
</gene>
<feature type="region of interest" description="Disordered" evidence="1">
    <location>
        <begin position="269"/>
        <end position="288"/>
    </location>
</feature>
<sequence>MSTFGRQSSNSAPVLSMSPQPVLQNPFGGAAFTPSHPAPESHYTSGVPPAASTARKRSRDEAAVNLEPDAPPAPLEEESEEGWTLGPGMTLIKPNKGYVADAASQSGTWLEERKAADEEARLKFEREQMAARSKKLQRVDTSDPTLLPLTPAASDITSSPPKAAPVVDDFTVHLGIGWRKISDDEHIQAAARGWARFIEKHYPVSNAQIRLESKGLESYLVECNEGFFLFAEDLRQGRLVSTSIEGAFRNLQSSPPVFDGADTLKAVESPPPMTSQAEHQLEAQMHLD</sequence>
<accession>A0A9P8CSY2</accession>
<reference evidence="2" key="1">
    <citation type="journal article" date="2021" name="IMA Fungus">
        <title>Genomic characterization of three marine fungi, including Emericellopsis atlantica sp. nov. with signatures of a generalist lifestyle and marine biomass degradation.</title>
        <authorList>
            <person name="Hagestad O.C."/>
            <person name="Hou L."/>
            <person name="Andersen J.H."/>
            <person name="Hansen E.H."/>
            <person name="Altermark B."/>
            <person name="Li C."/>
            <person name="Kuhnert E."/>
            <person name="Cox R.J."/>
            <person name="Crous P.W."/>
            <person name="Spatafora J.W."/>
            <person name="Lail K."/>
            <person name="Amirebrahimi M."/>
            <person name="Lipzen A."/>
            <person name="Pangilinan J."/>
            <person name="Andreopoulos W."/>
            <person name="Hayes R.D."/>
            <person name="Ng V."/>
            <person name="Grigoriev I.V."/>
            <person name="Jackson S.A."/>
            <person name="Sutton T.D.S."/>
            <person name="Dobson A.D.W."/>
            <person name="Rama T."/>
        </authorList>
    </citation>
    <scope>NUCLEOTIDE SEQUENCE</scope>
    <source>
        <strain evidence="2">TS7</strain>
    </source>
</reference>
<comment type="caution">
    <text evidence="2">The sequence shown here is derived from an EMBL/GenBank/DDBJ whole genome shotgun (WGS) entry which is preliminary data.</text>
</comment>
<dbReference type="EMBL" id="MU251245">
    <property type="protein sequence ID" value="KAG9257655.1"/>
    <property type="molecule type" value="Genomic_DNA"/>
</dbReference>
<dbReference type="AlphaFoldDB" id="A0A9P8CSY2"/>
<dbReference type="RefSeq" id="XP_046121579.1">
    <property type="nucleotide sequence ID" value="XM_046262918.1"/>
</dbReference>
<dbReference type="GeneID" id="70293821"/>
<evidence type="ECO:0000313" key="2">
    <source>
        <dbReference type="EMBL" id="KAG9257655.1"/>
    </source>
</evidence>